<dbReference type="EMBL" id="JBHTAX010000002">
    <property type="protein sequence ID" value="MFC7191995.1"/>
    <property type="molecule type" value="Genomic_DNA"/>
</dbReference>
<gene>
    <name evidence="1" type="ORF">ACFQL7_20035</name>
    <name evidence="2" type="ORF">ACFQL7_20810</name>
</gene>
<accession>A0ABD5YWX1</accession>
<dbReference type="Proteomes" id="UP001596417">
    <property type="component" value="Unassembled WGS sequence"/>
</dbReference>
<organism evidence="2 3">
    <name type="scientific">Halocatena marina</name>
    <dbReference type="NCBI Taxonomy" id="2934937"/>
    <lineage>
        <taxon>Archaea</taxon>
        <taxon>Methanobacteriati</taxon>
        <taxon>Methanobacteriota</taxon>
        <taxon>Stenosarchaea group</taxon>
        <taxon>Halobacteria</taxon>
        <taxon>Halobacteriales</taxon>
        <taxon>Natronomonadaceae</taxon>
        <taxon>Halocatena</taxon>
    </lineage>
</organism>
<dbReference type="EMBL" id="JBHTAX010000001">
    <property type="protein sequence ID" value="MFC7191843.1"/>
    <property type="molecule type" value="Genomic_DNA"/>
</dbReference>
<keyword evidence="3" id="KW-1185">Reference proteome</keyword>
<dbReference type="AlphaFoldDB" id="A0ABD5YWX1"/>
<reference evidence="2" key="1">
    <citation type="journal article" date="2014" name="Int. J. Syst. Evol. Microbiol.">
        <title>Complete genome sequence of Corynebacterium casei LMG S-19264T (=DSM 44701T), isolated from a smear-ripened cheese.</title>
        <authorList>
            <consortium name="US DOE Joint Genome Institute (JGI-PGF)"/>
            <person name="Walter F."/>
            <person name="Albersmeier A."/>
            <person name="Kalinowski J."/>
            <person name="Ruckert C."/>
        </authorList>
    </citation>
    <scope>NUCLEOTIDE SEQUENCE [LARGE SCALE GENOMIC DNA]</scope>
    <source>
        <strain evidence="2">NBRC 107106</strain>
    </source>
</reference>
<evidence type="ECO:0000313" key="3">
    <source>
        <dbReference type="Proteomes" id="UP001596417"/>
    </source>
</evidence>
<comment type="caution">
    <text evidence="2">The sequence shown here is derived from an EMBL/GenBank/DDBJ whole genome shotgun (WGS) entry which is preliminary data.</text>
</comment>
<evidence type="ECO:0000313" key="2">
    <source>
        <dbReference type="EMBL" id="MFC7191995.1"/>
    </source>
</evidence>
<proteinExistence type="predicted"/>
<reference evidence="3" key="2">
    <citation type="journal article" date="2019" name="Int. J. Syst. Evol. Microbiol.">
        <title>The Global Catalogue of Microorganisms (GCM) 10K type strain sequencing project: providing services to taxonomists for standard genome sequencing and annotation.</title>
        <authorList>
            <consortium name="The Broad Institute Genomics Platform"/>
            <consortium name="The Broad Institute Genome Sequencing Center for Infectious Disease"/>
            <person name="Wu L."/>
            <person name="Ma J."/>
        </authorList>
    </citation>
    <scope>NUCLEOTIDE SEQUENCE [LARGE SCALE GENOMIC DNA]</scope>
    <source>
        <strain evidence="3">RDMS1</strain>
    </source>
</reference>
<name>A0ABD5YWX1_9EURY</name>
<evidence type="ECO:0000313" key="1">
    <source>
        <dbReference type="EMBL" id="MFC7191843.1"/>
    </source>
</evidence>
<dbReference type="GeneID" id="76201632"/>
<reference evidence="2" key="3">
    <citation type="submission" date="2024-09" db="EMBL/GenBank/DDBJ databases">
        <authorList>
            <person name="Sun Q."/>
        </authorList>
    </citation>
    <scope>NUCLEOTIDE SEQUENCE</scope>
    <source>
        <strain evidence="2">NBRC 107106</strain>
    </source>
</reference>
<protein>
    <recommendedName>
        <fullName evidence="4">Baseplate protein J-like domain-containing protein</fullName>
    </recommendedName>
</protein>
<evidence type="ECO:0008006" key="4">
    <source>
        <dbReference type="Google" id="ProtNLM"/>
    </source>
</evidence>
<dbReference type="RefSeq" id="WP_264822302.1">
    <property type="nucleotide sequence ID" value="NZ_CP110249.1"/>
</dbReference>
<sequence length="213" mass="23028">MAEKSTEEKLASRLPIWAPKDPDSGNYELLTPIAKGLDDLSDDVDNVGLAAVPQNAQTIDQIERLAVMVDVLPFKDEALEHYRARVIAEYQLVTSEGTVSDLLDGLATILETPPKNFEYSEPHDSTHGYGSCIVTVPLNSLDKSALSDSEIADIADDLVAVSYNVDIITKGTFTYISTSDYNNSLHDASKAYDGLDTNGDPKNNGGTYAGLIE</sequence>